<protein>
    <submittedName>
        <fullName evidence="4">Oxygen tolerance protein BatD</fullName>
    </submittedName>
</protein>
<dbReference type="PANTHER" id="PTHR40940:SF2">
    <property type="entry name" value="BATD"/>
    <property type="match status" value="1"/>
</dbReference>
<dbReference type="Proteomes" id="UP000317010">
    <property type="component" value="Unassembled WGS sequence"/>
</dbReference>
<dbReference type="AlphaFoldDB" id="A0A562TRU7"/>
<feature type="region of interest" description="Disordered" evidence="1">
    <location>
        <begin position="124"/>
        <end position="147"/>
    </location>
</feature>
<evidence type="ECO:0000256" key="2">
    <source>
        <dbReference type="SAM" id="Phobius"/>
    </source>
</evidence>
<name>A0A562TRU7_9SPHI</name>
<dbReference type="EMBL" id="VLLI01000013">
    <property type="protein sequence ID" value="TWI96255.1"/>
    <property type="molecule type" value="Genomic_DNA"/>
</dbReference>
<evidence type="ECO:0000313" key="5">
    <source>
        <dbReference type="Proteomes" id="UP000317010"/>
    </source>
</evidence>
<evidence type="ECO:0000256" key="3">
    <source>
        <dbReference type="SAM" id="SignalP"/>
    </source>
</evidence>
<evidence type="ECO:0000256" key="1">
    <source>
        <dbReference type="SAM" id="MobiDB-lite"/>
    </source>
</evidence>
<dbReference type="RefSeq" id="WP_144915305.1">
    <property type="nucleotide sequence ID" value="NZ_VLLI01000013.1"/>
</dbReference>
<keyword evidence="2" id="KW-1133">Transmembrane helix</keyword>
<feature type="chain" id="PRO_5021905893" evidence="3">
    <location>
        <begin position="21"/>
        <end position="599"/>
    </location>
</feature>
<reference evidence="4 5" key="1">
    <citation type="submission" date="2019-07" db="EMBL/GenBank/DDBJ databases">
        <title>Genomic Encyclopedia of Archaeal and Bacterial Type Strains, Phase II (KMG-II): from individual species to whole genera.</title>
        <authorList>
            <person name="Goeker M."/>
        </authorList>
    </citation>
    <scope>NUCLEOTIDE SEQUENCE [LARGE SCALE GENOMIC DNA]</scope>
    <source>
        <strain evidence="4 5">ATCC BAA-1854</strain>
    </source>
</reference>
<dbReference type="OrthoDB" id="2079210at2"/>
<feature type="compositionally biased region" description="Low complexity" evidence="1">
    <location>
        <begin position="128"/>
        <end position="140"/>
    </location>
</feature>
<feature type="signal peptide" evidence="3">
    <location>
        <begin position="1"/>
        <end position="20"/>
    </location>
</feature>
<comment type="caution">
    <text evidence="4">The sequence shown here is derived from an EMBL/GenBank/DDBJ whole genome shotgun (WGS) entry which is preliminary data.</text>
</comment>
<proteinExistence type="predicted"/>
<sequence length="599" mass="66771">MKIKYFILSFLLLCANLLLADGIKFTASASKTEVGTGEQFEITFSVNGNGDDFRPPNINDFQILSGPNVSTSMESINGNTTVSTSYSYILMAAKEGEFTIAPATMVVNGRRLSTQPIKIKVIKGRPVPQNNAQQNNQTDNTPPPNTSDLSKLLFIRAVVDKNNVYDGQQVTVSYRLYTRVGIDDSQPDKLPDLNGFWSEDVKRPQQVQWNTETYKGQQYKVADIKQSILFPEHDGNLTIDPLSMVFIVRQPVASRDIMDQFFGSYRQVKYKAQSAPVTIHVKPLSEEGKPGGFAGAVGKFTIDASIDKTEVKTNDAINYKVKITGSGNIKLFKPLTVNFPADFEKYDPKVTDTVTEDIKGVSGSRIYNYLLIPRHQGDYTIEPLKFSYFNPNTGKYVTLESQPFHVKVNKGAAESNVTAFSGTEKEDLKILGKDIRYIKTNGDLSNADDMFFGSFGYWLLISLGPVLCAGAFIYRNKVRKENSDVVKVKSKRAGKIAAKHLANAQLQLNIKNTKGFYEAIFKGLYGYLSDKLNILYANLDRETIASALRAKSVNEQLIKRLLDTLDLCEMARYAPVTHISEQEVFDKAKGIINDIESEI</sequence>
<dbReference type="PANTHER" id="PTHR40940">
    <property type="entry name" value="PROTEIN BATD-RELATED"/>
    <property type="match status" value="1"/>
</dbReference>
<keyword evidence="2" id="KW-0472">Membrane</keyword>
<evidence type="ECO:0000313" key="4">
    <source>
        <dbReference type="EMBL" id="TWI96255.1"/>
    </source>
</evidence>
<organism evidence="4 5">
    <name type="scientific">Mucilaginibacter frigoritolerans</name>
    <dbReference type="NCBI Taxonomy" id="652788"/>
    <lineage>
        <taxon>Bacteria</taxon>
        <taxon>Pseudomonadati</taxon>
        <taxon>Bacteroidota</taxon>
        <taxon>Sphingobacteriia</taxon>
        <taxon>Sphingobacteriales</taxon>
        <taxon>Sphingobacteriaceae</taxon>
        <taxon>Mucilaginibacter</taxon>
    </lineage>
</organism>
<dbReference type="InterPro" id="IPR025738">
    <property type="entry name" value="BatD"/>
</dbReference>
<keyword evidence="3" id="KW-0732">Signal</keyword>
<feature type="transmembrane region" description="Helical" evidence="2">
    <location>
        <begin position="455"/>
        <end position="474"/>
    </location>
</feature>
<keyword evidence="5" id="KW-1185">Reference proteome</keyword>
<accession>A0A562TRU7</accession>
<dbReference type="Pfam" id="PF13584">
    <property type="entry name" value="BatD"/>
    <property type="match status" value="3"/>
</dbReference>
<gene>
    <name evidence="4" type="ORF">JN11_03989</name>
</gene>
<keyword evidence="2" id="KW-0812">Transmembrane</keyword>